<name>A0A4R6UUG5_9PSEU</name>
<reference evidence="1 2" key="1">
    <citation type="submission" date="2019-03" db="EMBL/GenBank/DDBJ databases">
        <title>Genomic Encyclopedia of Type Strains, Phase IV (KMG-IV): sequencing the most valuable type-strain genomes for metagenomic binning, comparative biology and taxonomic classification.</title>
        <authorList>
            <person name="Goeker M."/>
        </authorList>
    </citation>
    <scope>NUCLEOTIDE SEQUENCE [LARGE SCALE GENOMIC DNA]</scope>
    <source>
        <strain evidence="1 2">DSM 45775</strain>
    </source>
</reference>
<comment type="caution">
    <text evidence="1">The sequence shown here is derived from an EMBL/GenBank/DDBJ whole genome shotgun (WGS) entry which is preliminary data.</text>
</comment>
<organism evidence="1 2">
    <name type="scientific">Actinomycetospora succinea</name>
    <dbReference type="NCBI Taxonomy" id="663603"/>
    <lineage>
        <taxon>Bacteria</taxon>
        <taxon>Bacillati</taxon>
        <taxon>Actinomycetota</taxon>
        <taxon>Actinomycetes</taxon>
        <taxon>Pseudonocardiales</taxon>
        <taxon>Pseudonocardiaceae</taxon>
        <taxon>Actinomycetospora</taxon>
    </lineage>
</organism>
<dbReference type="EMBL" id="SNYO01000009">
    <property type="protein sequence ID" value="TDQ50950.1"/>
    <property type="molecule type" value="Genomic_DNA"/>
</dbReference>
<evidence type="ECO:0000313" key="2">
    <source>
        <dbReference type="Proteomes" id="UP000295705"/>
    </source>
</evidence>
<proteinExistence type="predicted"/>
<dbReference type="RefSeq" id="WP_133829007.1">
    <property type="nucleotide sequence ID" value="NZ_BAABHR010000003.1"/>
</dbReference>
<gene>
    <name evidence="1" type="ORF">EV188_109159</name>
</gene>
<sequence>MTAALPRRSPQQMTAVLGIAVGAVGAAVLGSHAGDTGDLALPDTGSTTAELNLASHHTPSASVAPVHGEVTSAAATVPELTKAAQRQQAAAAHSRKIEDAIDRFESRIGTTRYEGYCERAVENAFGTQGHYGSARQDWRSQDQHSDWQNAPRGAMVFYNTSANAHVALSLGDGRVVSSSAHGKVGIVPIDHFQHPLGWAYAPY</sequence>
<evidence type="ECO:0000313" key="1">
    <source>
        <dbReference type="EMBL" id="TDQ50950.1"/>
    </source>
</evidence>
<dbReference type="OrthoDB" id="2607492at2"/>
<dbReference type="Proteomes" id="UP000295705">
    <property type="component" value="Unassembled WGS sequence"/>
</dbReference>
<accession>A0A4R6UUG5</accession>
<keyword evidence="2" id="KW-1185">Reference proteome</keyword>
<dbReference type="Gene3D" id="3.90.1720.10">
    <property type="entry name" value="endopeptidase domain like (from Nostoc punctiforme)"/>
    <property type="match status" value="1"/>
</dbReference>
<dbReference type="AlphaFoldDB" id="A0A4R6UUG5"/>
<dbReference type="SUPFAM" id="SSF54001">
    <property type="entry name" value="Cysteine proteinases"/>
    <property type="match status" value="1"/>
</dbReference>
<protein>
    <submittedName>
        <fullName evidence="1">NlpC/P60 family protein</fullName>
    </submittedName>
</protein>
<dbReference type="InterPro" id="IPR038765">
    <property type="entry name" value="Papain-like_cys_pep_sf"/>
</dbReference>